<protein>
    <recommendedName>
        <fullName evidence="14">Radical SAM core domain-containing protein</fullName>
    </recommendedName>
</protein>
<dbReference type="PROSITE" id="PS51918">
    <property type="entry name" value="RADICAL_SAM"/>
    <property type="match status" value="1"/>
</dbReference>
<dbReference type="AlphaFoldDB" id="A0A381TAW0"/>
<keyword evidence="5" id="KW-0698">rRNA processing</keyword>
<proteinExistence type="inferred from homology"/>
<name>A0A381TAW0_9ZZZZ</name>
<keyword evidence="3" id="KW-0004">4Fe-4S</keyword>
<dbReference type="GO" id="GO:0051539">
    <property type="term" value="F:4 iron, 4 sulfur cluster binding"/>
    <property type="evidence" value="ECO:0007669"/>
    <property type="project" value="UniProtKB-KW"/>
</dbReference>
<dbReference type="HAMAP" id="MF_01849">
    <property type="entry name" value="RNA_methyltr_RlmN"/>
    <property type="match status" value="1"/>
</dbReference>
<dbReference type="InterPro" id="IPR004383">
    <property type="entry name" value="rRNA_lsu_MTrfase_RlmN/Cfr"/>
</dbReference>
<evidence type="ECO:0000256" key="5">
    <source>
        <dbReference type="ARBA" id="ARBA00022552"/>
    </source>
</evidence>
<dbReference type="InterPro" id="IPR040072">
    <property type="entry name" value="Methyltransferase_A"/>
</dbReference>
<dbReference type="SMART" id="SM00729">
    <property type="entry name" value="Elp3"/>
    <property type="match status" value="1"/>
</dbReference>
<dbReference type="GO" id="GO:0008173">
    <property type="term" value="F:RNA methyltransferase activity"/>
    <property type="evidence" value="ECO:0007669"/>
    <property type="project" value="InterPro"/>
</dbReference>
<evidence type="ECO:0000256" key="7">
    <source>
        <dbReference type="ARBA" id="ARBA00022679"/>
    </source>
</evidence>
<dbReference type="Gene3D" id="3.20.20.70">
    <property type="entry name" value="Aldolase class I"/>
    <property type="match status" value="1"/>
</dbReference>
<dbReference type="GO" id="GO:0070475">
    <property type="term" value="P:rRNA base methylation"/>
    <property type="evidence" value="ECO:0007669"/>
    <property type="project" value="InterPro"/>
</dbReference>
<dbReference type="SUPFAM" id="SSF102114">
    <property type="entry name" value="Radical SAM enzymes"/>
    <property type="match status" value="1"/>
</dbReference>
<gene>
    <name evidence="15" type="ORF">METZ01_LOCUS66134</name>
</gene>
<evidence type="ECO:0000256" key="9">
    <source>
        <dbReference type="ARBA" id="ARBA00022694"/>
    </source>
</evidence>
<comment type="subcellular location">
    <subcellularLocation>
        <location evidence="2">Cytoplasm</location>
    </subcellularLocation>
</comment>
<dbReference type="Gene3D" id="1.10.150.530">
    <property type="match status" value="1"/>
</dbReference>
<reference evidence="15" key="1">
    <citation type="submission" date="2018-05" db="EMBL/GenBank/DDBJ databases">
        <authorList>
            <person name="Lanie J.A."/>
            <person name="Ng W.-L."/>
            <person name="Kazmierczak K.M."/>
            <person name="Andrzejewski T.M."/>
            <person name="Davidsen T.M."/>
            <person name="Wayne K.J."/>
            <person name="Tettelin H."/>
            <person name="Glass J.I."/>
            <person name="Rusch D."/>
            <person name="Podicherti R."/>
            <person name="Tsui H.-C.T."/>
            <person name="Winkler M.E."/>
        </authorList>
    </citation>
    <scope>NUCLEOTIDE SEQUENCE</scope>
</reference>
<dbReference type="PANTHER" id="PTHR30544:SF5">
    <property type="entry name" value="RADICAL SAM CORE DOMAIN-CONTAINING PROTEIN"/>
    <property type="match status" value="1"/>
</dbReference>
<keyword evidence="11" id="KW-0408">Iron</keyword>
<dbReference type="InterPro" id="IPR007197">
    <property type="entry name" value="rSAM"/>
</dbReference>
<dbReference type="CDD" id="cd01335">
    <property type="entry name" value="Radical_SAM"/>
    <property type="match status" value="1"/>
</dbReference>
<organism evidence="15">
    <name type="scientific">marine metagenome</name>
    <dbReference type="NCBI Taxonomy" id="408172"/>
    <lineage>
        <taxon>unclassified sequences</taxon>
        <taxon>metagenomes</taxon>
        <taxon>ecological metagenomes</taxon>
    </lineage>
</organism>
<evidence type="ECO:0000256" key="6">
    <source>
        <dbReference type="ARBA" id="ARBA00022603"/>
    </source>
</evidence>
<dbReference type="GO" id="GO:0046872">
    <property type="term" value="F:metal ion binding"/>
    <property type="evidence" value="ECO:0007669"/>
    <property type="project" value="UniProtKB-KW"/>
</dbReference>
<evidence type="ECO:0000256" key="11">
    <source>
        <dbReference type="ARBA" id="ARBA00023004"/>
    </source>
</evidence>
<dbReference type="InterPro" id="IPR006638">
    <property type="entry name" value="Elp3/MiaA/NifB-like_rSAM"/>
</dbReference>
<dbReference type="FunFam" id="3.20.20.70:FF:000014">
    <property type="entry name" value="Probable dual-specificity RNA methyltransferase RlmN"/>
    <property type="match status" value="1"/>
</dbReference>
<evidence type="ECO:0000256" key="10">
    <source>
        <dbReference type="ARBA" id="ARBA00022723"/>
    </source>
</evidence>
<evidence type="ECO:0000256" key="3">
    <source>
        <dbReference type="ARBA" id="ARBA00022485"/>
    </source>
</evidence>
<keyword evidence="13" id="KW-1015">Disulfide bond</keyword>
<keyword evidence="9" id="KW-0819">tRNA processing</keyword>
<evidence type="ECO:0000256" key="4">
    <source>
        <dbReference type="ARBA" id="ARBA00022490"/>
    </source>
</evidence>
<dbReference type="Pfam" id="PF21016">
    <property type="entry name" value="RlmN_N"/>
    <property type="match status" value="1"/>
</dbReference>
<dbReference type="GO" id="GO:0030488">
    <property type="term" value="P:tRNA methylation"/>
    <property type="evidence" value="ECO:0007669"/>
    <property type="project" value="InterPro"/>
</dbReference>
<keyword evidence="6" id="KW-0489">Methyltransferase</keyword>
<evidence type="ECO:0000259" key="14">
    <source>
        <dbReference type="PROSITE" id="PS51918"/>
    </source>
</evidence>
<evidence type="ECO:0000256" key="2">
    <source>
        <dbReference type="ARBA" id="ARBA00004496"/>
    </source>
</evidence>
<dbReference type="SFLD" id="SFLDF00275">
    <property type="entry name" value="adenosine_C2_methyltransferase"/>
    <property type="match status" value="1"/>
</dbReference>
<evidence type="ECO:0000313" key="15">
    <source>
        <dbReference type="EMBL" id="SVA13280.1"/>
    </source>
</evidence>
<keyword evidence="12" id="KW-0411">Iron-sulfur</keyword>
<dbReference type="PANTHER" id="PTHR30544">
    <property type="entry name" value="23S RRNA METHYLTRANSFERASE"/>
    <property type="match status" value="1"/>
</dbReference>
<dbReference type="Pfam" id="PF04055">
    <property type="entry name" value="Radical_SAM"/>
    <property type="match status" value="1"/>
</dbReference>
<sequence length="361" mass="40806">MTDLQNNLLGLPPQELQEFFEGLEEKTYRAKQLMQWVYSKQVYDFNSMTNFNIGLREYLDSHCTLTFDLSSRTDVSRDGTTKWLIGKQGNQIIETVFIPEDHRGTLCISSQIGCLIDCPFCATGHQGFNRNLKAHEIIGQILVARESLGEEKKITNIVFMGMGEPLANYPEVIKTVKILNDPNGFNISRRRITISTSGLVPQLNKLGDEVGVALAISLHAPNDKLRDELVPINRKHPIADLLEACWLYAEKQNLKTITFEYTMLKGVNDGKEQAQELAKLLKNKPAKVNLIPFNTFPGVKFEATDRENIDEFRNILLESGIMTITRKTRGEDIQAACGQLSGSVRNLAKKTLRQKLKKQLH</sequence>
<evidence type="ECO:0000256" key="12">
    <source>
        <dbReference type="ARBA" id="ARBA00023014"/>
    </source>
</evidence>
<dbReference type="InterPro" id="IPR048641">
    <property type="entry name" value="RlmN_N"/>
</dbReference>
<evidence type="ECO:0000256" key="8">
    <source>
        <dbReference type="ARBA" id="ARBA00022691"/>
    </source>
</evidence>
<keyword evidence="7" id="KW-0808">Transferase</keyword>
<keyword evidence="10" id="KW-0479">Metal-binding</keyword>
<evidence type="ECO:0000256" key="1">
    <source>
        <dbReference type="ARBA" id="ARBA00001966"/>
    </source>
</evidence>
<accession>A0A381TAW0</accession>
<dbReference type="GO" id="GO:0005737">
    <property type="term" value="C:cytoplasm"/>
    <property type="evidence" value="ECO:0007669"/>
    <property type="project" value="UniProtKB-SubCell"/>
</dbReference>
<dbReference type="EMBL" id="UINC01004297">
    <property type="protein sequence ID" value="SVA13280.1"/>
    <property type="molecule type" value="Genomic_DNA"/>
</dbReference>
<dbReference type="InterPro" id="IPR058240">
    <property type="entry name" value="rSAM_sf"/>
</dbReference>
<dbReference type="InterPro" id="IPR013785">
    <property type="entry name" value="Aldolase_TIM"/>
</dbReference>
<dbReference type="PIRSF" id="PIRSF006004">
    <property type="entry name" value="CHP00048"/>
    <property type="match status" value="1"/>
</dbReference>
<comment type="cofactor">
    <cofactor evidence="1">
        <name>[4Fe-4S] cluster</name>
        <dbReference type="ChEBI" id="CHEBI:49883"/>
    </cofactor>
</comment>
<keyword evidence="4" id="KW-0963">Cytoplasm</keyword>
<evidence type="ECO:0000256" key="13">
    <source>
        <dbReference type="ARBA" id="ARBA00023157"/>
    </source>
</evidence>
<keyword evidence="8" id="KW-0949">S-adenosyl-L-methionine</keyword>
<dbReference type="NCBIfam" id="TIGR00048">
    <property type="entry name" value="rRNA_mod_RlmN"/>
    <property type="match status" value="1"/>
</dbReference>
<feature type="domain" description="Radical SAM core" evidence="14">
    <location>
        <begin position="100"/>
        <end position="332"/>
    </location>
</feature>
<dbReference type="InterPro" id="IPR027492">
    <property type="entry name" value="RNA_MTrfase_RlmN"/>
</dbReference>
<dbReference type="SFLD" id="SFLDG01062">
    <property type="entry name" value="methyltransferase_(Class_A)"/>
    <property type="match status" value="1"/>
</dbReference>
<dbReference type="SFLD" id="SFLDS00029">
    <property type="entry name" value="Radical_SAM"/>
    <property type="match status" value="1"/>
</dbReference>